<reference evidence="2" key="1">
    <citation type="submission" date="2021-01" db="EMBL/GenBank/DDBJ databases">
        <authorList>
            <person name="Corre E."/>
            <person name="Pelletier E."/>
            <person name="Niang G."/>
            <person name="Scheremetjew M."/>
            <person name="Finn R."/>
            <person name="Kale V."/>
            <person name="Holt S."/>
            <person name="Cochrane G."/>
            <person name="Meng A."/>
            <person name="Brown T."/>
            <person name="Cohen L."/>
        </authorList>
    </citation>
    <scope>NUCLEOTIDE SEQUENCE</scope>
    <source>
        <strain evidence="2">MM31A-1</strain>
    </source>
</reference>
<protein>
    <recommendedName>
        <fullName evidence="3">TLC domain-containing protein</fullName>
    </recommendedName>
</protein>
<keyword evidence="1" id="KW-0812">Transmembrane</keyword>
<dbReference type="EMBL" id="HBIO01000788">
    <property type="protein sequence ID" value="CAE0455727.1"/>
    <property type="molecule type" value="Transcribed_RNA"/>
</dbReference>
<gene>
    <name evidence="2" type="ORF">CDEB00056_LOCUS568</name>
</gene>
<name>A0A7S3PU24_9STRA</name>
<feature type="transmembrane region" description="Helical" evidence="1">
    <location>
        <begin position="212"/>
        <end position="230"/>
    </location>
</feature>
<keyword evidence="1" id="KW-0472">Membrane</keyword>
<evidence type="ECO:0000313" key="2">
    <source>
        <dbReference type="EMBL" id="CAE0455727.1"/>
    </source>
</evidence>
<sequence length="297" mass="33179">MTIEFPRIGEIELLSALHDTSSSNAAEDQNEKLQLVEVVFISAAAIATYHFCLFSVLKVVYSPVYNKNDKTNFKKVAYQLTNLSVNFALGVWGFYQYFWNVPSMKSVGIVERVNGFPQFAIFGGLQVGYNLWALPIGLLIGEGAPMICHHLAVLCVGSISCFAANGFRYHAPFFFGVVEISSVPLSIWNISKENPEMAKRRIPRLSAAARPIFALSFLLFRVLMWSPQMYDVLRISGLLGWTCEDNVCRAALACFWSTATFLTILQFYWGQLILKCIIDPLIGKGGDQVTESVKKTD</sequence>
<keyword evidence="1" id="KW-1133">Transmembrane helix</keyword>
<dbReference type="AlphaFoldDB" id="A0A7S3PU24"/>
<feature type="transmembrane region" description="Helical" evidence="1">
    <location>
        <begin position="119"/>
        <end position="140"/>
    </location>
</feature>
<feature type="transmembrane region" description="Helical" evidence="1">
    <location>
        <begin position="250"/>
        <end position="269"/>
    </location>
</feature>
<organism evidence="2">
    <name type="scientific">Chaetoceros debilis</name>
    <dbReference type="NCBI Taxonomy" id="122233"/>
    <lineage>
        <taxon>Eukaryota</taxon>
        <taxon>Sar</taxon>
        <taxon>Stramenopiles</taxon>
        <taxon>Ochrophyta</taxon>
        <taxon>Bacillariophyta</taxon>
        <taxon>Coscinodiscophyceae</taxon>
        <taxon>Chaetocerotophycidae</taxon>
        <taxon>Chaetocerotales</taxon>
        <taxon>Chaetocerotaceae</taxon>
        <taxon>Chaetoceros</taxon>
    </lineage>
</organism>
<accession>A0A7S3PU24</accession>
<evidence type="ECO:0000256" key="1">
    <source>
        <dbReference type="SAM" id="Phobius"/>
    </source>
</evidence>
<evidence type="ECO:0008006" key="3">
    <source>
        <dbReference type="Google" id="ProtNLM"/>
    </source>
</evidence>
<feature type="transmembrane region" description="Helical" evidence="1">
    <location>
        <begin position="38"/>
        <end position="60"/>
    </location>
</feature>
<proteinExistence type="predicted"/>
<feature type="transmembrane region" description="Helical" evidence="1">
    <location>
        <begin position="80"/>
        <end position="99"/>
    </location>
</feature>